<keyword evidence="2" id="KW-1185">Reference proteome</keyword>
<dbReference type="AlphaFoldDB" id="A0A238ZIW8"/>
<reference evidence="1 2" key="1">
    <citation type="submission" date="2017-06" db="EMBL/GenBank/DDBJ databases">
        <authorList>
            <person name="Kim H.J."/>
            <person name="Triplett B.A."/>
        </authorList>
    </citation>
    <scope>NUCLEOTIDE SEQUENCE [LARGE SCALE GENOMIC DNA]</scope>
    <source>
        <strain evidence="1 2">DSM 29052</strain>
    </source>
</reference>
<sequence length="141" mass="15385">MPRVPHFSDSNILVQLRDHIARTGQIPSNAEAREVLSGPVGNGRLCRLMQEVRNTPCDARSHTRQDADDRAPMARRIATLVAEDIDGRECLHRPLLAAHRRAINDALDGLETACTAHDAIVAPLLLRIADLEASDCAGVAR</sequence>
<evidence type="ECO:0000313" key="2">
    <source>
        <dbReference type="Proteomes" id="UP000198417"/>
    </source>
</evidence>
<organism evidence="1 2">
    <name type="scientific">Puniceibacterium sediminis</name>
    <dbReference type="NCBI Taxonomy" id="1608407"/>
    <lineage>
        <taxon>Bacteria</taxon>
        <taxon>Pseudomonadati</taxon>
        <taxon>Pseudomonadota</taxon>
        <taxon>Alphaproteobacteria</taxon>
        <taxon>Rhodobacterales</taxon>
        <taxon>Paracoccaceae</taxon>
        <taxon>Puniceibacterium</taxon>
    </lineage>
</organism>
<accession>A0A238ZIW8</accession>
<evidence type="ECO:0000313" key="1">
    <source>
        <dbReference type="EMBL" id="SNR83406.1"/>
    </source>
</evidence>
<dbReference type="EMBL" id="FZNN01000033">
    <property type="protein sequence ID" value="SNR83406.1"/>
    <property type="molecule type" value="Genomic_DNA"/>
</dbReference>
<gene>
    <name evidence="1" type="ORF">SAMN06265370_1334</name>
</gene>
<dbReference type="Proteomes" id="UP000198417">
    <property type="component" value="Unassembled WGS sequence"/>
</dbReference>
<proteinExistence type="predicted"/>
<protein>
    <submittedName>
        <fullName evidence="1">Uncharacterized protein</fullName>
    </submittedName>
</protein>
<name>A0A238ZIW8_9RHOB</name>